<organism evidence="1 2">
    <name type="scientific">Thauera aminoaromatica</name>
    <dbReference type="NCBI Taxonomy" id="164330"/>
    <lineage>
        <taxon>Bacteria</taxon>
        <taxon>Pseudomonadati</taxon>
        <taxon>Pseudomonadota</taxon>
        <taxon>Betaproteobacteria</taxon>
        <taxon>Rhodocyclales</taxon>
        <taxon>Zoogloeaceae</taxon>
        <taxon>Thauera</taxon>
    </lineage>
</organism>
<gene>
    <name evidence="1" type="primary">bamC</name>
    <name evidence="1" type="ORF">E6Q80_01755</name>
</gene>
<dbReference type="InterPro" id="IPR042268">
    <property type="entry name" value="BamC_C"/>
</dbReference>
<protein>
    <submittedName>
        <fullName evidence="1">Outer membrane protein assembly factor BamC</fullName>
    </submittedName>
</protein>
<dbReference type="Proteomes" id="UP000321192">
    <property type="component" value="Unassembled WGS sequence"/>
</dbReference>
<comment type="caution">
    <text evidence="1">The sequence shown here is derived from an EMBL/GenBank/DDBJ whole genome shotgun (WGS) entry which is preliminary data.</text>
</comment>
<evidence type="ECO:0000313" key="1">
    <source>
        <dbReference type="EMBL" id="TXH91795.1"/>
    </source>
</evidence>
<dbReference type="Pfam" id="PF06804">
    <property type="entry name" value="Lipoprotein_18"/>
    <property type="match status" value="1"/>
</dbReference>
<name>A0A5C7T9P7_THASP</name>
<dbReference type="EMBL" id="SSFD01000027">
    <property type="protein sequence ID" value="TXH91795.1"/>
    <property type="molecule type" value="Genomic_DNA"/>
</dbReference>
<dbReference type="Gene3D" id="3.30.310.170">
    <property type="entry name" value="Outer membrane protein assembly factor BamC"/>
    <property type="match status" value="1"/>
</dbReference>
<accession>A0A5C7T9P7</accession>
<reference evidence="1 2" key="1">
    <citation type="submission" date="2018-09" db="EMBL/GenBank/DDBJ databases">
        <title>Metagenome Assembled Genomes from an Advanced Water Purification Facility.</title>
        <authorList>
            <person name="Stamps B.W."/>
            <person name="Spear J.R."/>
        </authorList>
    </citation>
    <scope>NUCLEOTIDE SEQUENCE [LARGE SCALE GENOMIC DNA]</scope>
    <source>
        <strain evidence="1">Bin_27_1</strain>
    </source>
</reference>
<dbReference type="AlphaFoldDB" id="A0A5C7T9P7"/>
<dbReference type="RefSeq" id="WP_276656579.1">
    <property type="nucleotide sequence ID" value="NZ_SSFD01000027.1"/>
</dbReference>
<sequence length="389" mass="42638">MQSRKLTSGAAVVVSIALAGCSGSLLESKKTDYKSAAATAVLPSLEVPPDLTTPTADSRYAVPDVSPRGSATFSAYSAERGGQPAATAGPAAAKPVAVVPQSADKMRVERSGSQRWLVVQGSAEKLWPQMREFWQENGFILSVDRPEIGVMETDWAENRAKINSDVIRRTLGKVLDSLYSTPERDKFRTRVETGAEAGQVEIYISHRGMMEIYPDEAKNRTIWQPRPADPELEAEFLQRLMIHLGADEVRAKAQMAVPPKAEKARLQGASGSVSALQLEEGFDRSWRRVGLALDRVGFTVEDRDRSQGLYYVRYVDPEADVRKKDDEGILSKLAFWRSSKPAVQAGSQYRIYVKGADGATSVQVLTREGGVDASESARKILGLLHQELK</sequence>
<evidence type="ECO:0000313" key="2">
    <source>
        <dbReference type="Proteomes" id="UP000321192"/>
    </source>
</evidence>
<dbReference type="PROSITE" id="PS51257">
    <property type="entry name" value="PROKAR_LIPOPROTEIN"/>
    <property type="match status" value="1"/>
</dbReference>
<proteinExistence type="predicted"/>
<dbReference type="InterPro" id="IPR010653">
    <property type="entry name" value="NlpB/DapX"/>
</dbReference>